<keyword evidence="3" id="KW-0238">DNA-binding</keyword>
<dbReference type="PROSITE" id="PS00463">
    <property type="entry name" value="ZN2_CY6_FUNGAL_1"/>
    <property type="match status" value="1"/>
</dbReference>
<organism evidence="7 8">
    <name type="scientific">Venturia effusa</name>
    <dbReference type="NCBI Taxonomy" id="50376"/>
    <lineage>
        <taxon>Eukaryota</taxon>
        <taxon>Fungi</taxon>
        <taxon>Dikarya</taxon>
        <taxon>Ascomycota</taxon>
        <taxon>Pezizomycotina</taxon>
        <taxon>Dothideomycetes</taxon>
        <taxon>Pleosporomycetidae</taxon>
        <taxon>Venturiales</taxon>
        <taxon>Venturiaceae</taxon>
        <taxon>Venturia</taxon>
    </lineage>
</organism>
<sequence>MQSSLSDQGIPAPYGRACTNCARVKTKCIFRFNLDVCERCHRLKKDCRPCASVRKRNANLKKSASPRSQQLLQTAACSPGVPSSGPVPGAGGLVPAVAPPAVVDVDTSLDRFYPFKTTVTGCCSLMDDISAHNLPDDIADQTLGAFRHAFLPYFPVVYLPDVMDSSFLRQRKPFLWLVIMSLCTKDMNKQIAMEYTIRQIVSQRAVAEHEKNLDLLLGLIVYLAWFQFHRKDRPYLTMWTQIAVSLMCELEIHKPPPGQDGLASSRVTWFPPRARVPQIRTLEERRAILGTYIITSMVWTGVRQVEPIRWTPYLDEHVRVLSDEKESELDEALAVHVRCHVIRDQMTCAHAEQEGQGFCAPATCFIKALSLQLQHLRRGLPTRLQQSQPLLLELYATDIIIHETILHKPRTHTPTSLPDLKRLALLDSLLGAIERWFDVFHAVPNSQWIGTPFGSFTQYGHCAILLFKLTTLDEPGWEKEEVVKRANLLDILDRLASRLDTIPQEMQLVDTPEGSDSGLFFKAAKLIRGMRASFAAELNNTVAPHPQPQQTISQIPTNPSTAELLSNVPDPDDVLMLLADDPFMAEMFCIHGPFDLYD</sequence>
<dbReference type="SUPFAM" id="SSF57701">
    <property type="entry name" value="Zn2/Cys6 DNA-binding domain"/>
    <property type="match status" value="1"/>
</dbReference>
<protein>
    <recommendedName>
        <fullName evidence="6">Zn(2)-C6 fungal-type domain-containing protein</fullName>
    </recommendedName>
</protein>
<feature type="domain" description="Zn(2)-C6 fungal-type" evidence="6">
    <location>
        <begin position="17"/>
        <end position="47"/>
    </location>
</feature>
<evidence type="ECO:0000256" key="3">
    <source>
        <dbReference type="ARBA" id="ARBA00023125"/>
    </source>
</evidence>
<evidence type="ECO:0000256" key="2">
    <source>
        <dbReference type="ARBA" id="ARBA00023015"/>
    </source>
</evidence>
<evidence type="ECO:0000256" key="1">
    <source>
        <dbReference type="ARBA" id="ARBA00004123"/>
    </source>
</evidence>
<comment type="subcellular location">
    <subcellularLocation>
        <location evidence="1">Nucleus</location>
    </subcellularLocation>
</comment>
<dbReference type="OrthoDB" id="1600564at2759"/>
<gene>
    <name evidence="7" type="ORF">FKW77_006920</name>
</gene>
<evidence type="ECO:0000256" key="4">
    <source>
        <dbReference type="ARBA" id="ARBA00023163"/>
    </source>
</evidence>
<dbReference type="GO" id="GO:0000976">
    <property type="term" value="F:transcription cis-regulatory region binding"/>
    <property type="evidence" value="ECO:0007669"/>
    <property type="project" value="TreeGrafter"/>
</dbReference>
<dbReference type="AlphaFoldDB" id="A0A517L9I9"/>
<dbReference type="GO" id="GO:0008270">
    <property type="term" value="F:zinc ion binding"/>
    <property type="evidence" value="ECO:0007669"/>
    <property type="project" value="InterPro"/>
</dbReference>
<evidence type="ECO:0000313" key="7">
    <source>
        <dbReference type="EMBL" id="QDS72293.1"/>
    </source>
</evidence>
<dbReference type="GO" id="GO:0000981">
    <property type="term" value="F:DNA-binding transcription factor activity, RNA polymerase II-specific"/>
    <property type="evidence" value="ECO:0007669"/>
    <property type="project" value="InterPro"/>
</dbReference>
<dbReference type="STRING" id="50376.A0A517L9I9"/>
<keyword evidence="2" id="KW-0805">Transcription regulation</keyword>
<evidence type="ECO:0000256" key="5">
    <source>
        <dbReference type="ARBA" id="ARBA00023242"/>
    </source>
</evidence>
<proteinExistence type="predicted"/>
<name>A0A517L9I9_9PEZI</name>
<dbReference type="InterPro" id="IPR001138">
    <property type="entry name" value="Zn2Cys6_DnaBD"/>
</dbReference>
<keyword evidence="5" id="KW-0539">Nucleus</keyword>
<accession>A0A517L9I9</accession>
<evidence type="ECO:0000313" key="8">
    <source>
        <dbReference type="Proteomes" id="UP000316270"/>
    </source>
</evidence>
<dbReference type="CDD" id="cd12148">
    <property type="entry name" value="fungal_TF_MHR"/>
    <property type="match status" value="1"/>
</dbReference>
<dbReference type="GO" id="GO:0005634">
    <property type="term" value="C:nucleus"/>
    <property type="evidence" value="ECO:0007669"/>
    <property type="project" value="UniProtKB-SubCell"/>
</dbReference>
<dbReference type="PANTHER" id="PTHR31845">
    <property type="entry name" value="FINGER DOMAIN PROTEIN, PUTATIVE-RELATED"/>
    <property type="match status" value="1"/>
</dbReference>
<dbReference type="CDD" id="cd00067">
    <property type="entry name" value="GAL4"/>
    <property type="match status" value="1"/>
</dbReference>
<keyword evidence="4" id="KW-0804">Transcription</keyword>
<dbReference type="PANTHER" id="PTHR31845:SF32">
    <property type="entry name" value="MISCELLANEOUS ZN(II)2CYS6 TRANSCRIPTION FACTOR (EUROFUNG)-RELATED"/>
    <property type="match status" value="1"/>
</dbReference>
<dbReference type="Proteomes" id="UP000316270">
    <property type="component" value="Chromosome 7"/>
</dbReference>
<keyword evidence="8" id="KW-1185">Reference proteome</keyword>
<reference evidence="7 8" key="1">
    <citation type="submission" date="2019-07" db="EMBL/GenBank/DDBJ databases">
        <title>Finished genome of Venturia effusa.</title>
        <authorList>
            <person name="Young C.A."/>
            <person name="Cox M.P."/>
            <person name="Ganley A.R.D."/>
            <person name="David W.J."/>
        </authorList>
    </citation>
    <scope>NUCLEOTIDE SEQUENCE [LARGE SCALE GENOMIC DNA]</scope>
    <source>
        <strain evidence="8">albino</strain>
    </source>
</reference>
<dbReference type="InterPro" id="IPR051089">
    <property type="entry name" value="prtT"/>
</dbReference>
<dbReference type="EMBL" id="CP042191">
    <property type="protein sequence ID" value="QDS72293.1"/>
    <property type="molecule type" value="Genomic_DNA"/>
</dbReference>
<dbReference type="InterPro" id="IPR036864">
    <property type="entry name" value="Zn2-C6_fun-type_DNA-bd_sf"/>
</dbReference>
<evidence type="ECO:0000259" key="6">
    <source>
        <dbReference type="PROSITE" id="PS00463"/>
    </source>
</evidence>